<dbReference type="KEGG" id="tva:5467322"/>
<dbReference type="Pfam" id="PF26254">
    <property type="entry name" value="Ig_TRAPPC9-Trs120_1st"/>
    <property type="match status" value="1"/>
</dbReference>
<proteinExistence type="predicted"/>
<accession>A2DCZ6</accession>
<name>A2DCZ6_TRIV3</name>
<protein>
    <recommendedName>
        <fullName evidence="1">Trs120/TRAPPC9 first Ig-like domain-containing protein</fullName>
    </recommendedName>
</protein>
<dbReference type="RefSeq" id="XP_001582756.1">
    <property type="nucleotide sequence ID" value="XM_001582706.1"/>
</dbReference>
<keyword evidence="3" id="KW-1185">Reference proteome</keyword>
<dbReference type="VEuPathDB" id="TrichDB:TVAG_237960"/>
<dbReference type="InterPro" id="IPR058565">
    <property type="entry name" value="Ig_TRAPPC9_Trs120_1st"/>
</dbReference>
<sequence length="900" mass="103012">MKVPRVFSLVTDYMKRTIEEITELNLETFLPEWLDLKEIARFQLFVCDTYDALGTILKVKSDLLPHQQFHIIVGAAVAESESELLNYANSFIDLVESTSQNSIPFLFVFSDVTANDAKLSQYSTLLPADTNDVTTLERHVKQGLLLRFTNFIMNQSAEIERLANNESAESYLKIASILWIFGGFTKASEYFEQALKLRSVQINTEILELSLSPKYVGSVDKYCNKSDLPVYFEDLKESNLPLIVRSILSNANDVTEKTCIIRILYKLAARYQEHSRRFILQAIKFCRKHKKKYMEYYQLGLLLLNHFGHSRTFLYEISDLYKTRIKLPPYLIDIFARAITSANDWLDQRIHIASQLFLSEDAHREIKIRMIEYLLDNLHAVNPEKQEQFIKSVPAGTQVVARNAIEVTEFRYIIPDQPIERATKGNSVFIFNALQKRSLGNVVSVGDQLSFMLTLKNPLNVNLEISVMAIDSTSGFAQPFACNLRAKKSAQLPLTIKMTQPGKIEILGATFNIYDISFQYKLPKPIEFEVIEELPTLIACLPFRQYDNVTENSYNEISFELINSGNVEVDIHRIKFAQAPPIYSGTSLPVPYPPKLNPSLPPTLNPGQSYKFNVQLQMDQTFTNLSFGIEYGRRGYIRRFEYDRQLSLIDGPRITRVETVPLEDHNDFDDDHTTLLIIIQNPTNDPITVDSNIAGQVFIPRQSFGTLIVRIQRIETPDDFTGKWNDIGLTTEYVRKAEVAEINAKQREISDEERRLLWTALYIKQKICQQLTLKWHNQHGFGGNLPLSHVILDPRVLTLLQKPSFDVNISIKKQENDVYSLTCDMKSENKKSVDVKAMLTFNAEKSSVMIAGKSVYQLKTPSTINMIVHTTCKKKLLVTGKFYVGEAFFVKLAEFDLSEL</sequence>
<organism evidence="2 3">
    <name type="scientific">Trichomonas vaginalis (strain ATCC PRA-98 / G3)</name>
    <dbReference type="NCBI Taxonomy" id="412133"/>
    <lineage>
        <taxon>Eukaryota</taxon>
        <taxon>Metamonada</taxon>
        <taxon>Parabasalia</taxon>
        <taxon>Trichomonadida</taxon>
        <taxon>Trichomonadidae</taxon>
        <taxon>Trichomonas</taxon>
    </lineage>
</organism>
<evidence type="ECO:0000259" key="1">
    <source>
        <dbReference type="Pfam" id="PF26254"/>
    </source>
</evidence>
<dbReference type="EMBL" id="DS113188">
    <property type="protein sequence ID" value="EAY21770.1"/>
    <property type="molecule type" value="Genomic_DNA"/>
</dbReference>
<reference evidence="2" key="2">
    <citation type="journal article" date="2007" name="Science">
        <title>Draft genome sequence of the sexually transmitted pathogen Trichomonas vaginalis.</title>
        <authorList>
            <person name="Carlton J.M."/>
            <person name="Hirt R.P."/>
            <person name="Silva J.C."/>
            <person name="Delcher A.L."/>
            <person name="Schatz M."/>
            <person name="Zhao Q."/>
            <person name="Wortman J.R."/>
            <person name="Bidwell S.L."/>
            <person name="Alsmark U.C.M."/>
            <person name="Besteiro S."/>
            <person name="Sicheritz-Ponten T."/>
            <person name="Noel C.J."/>
            <person name="Dacks J.B."/>
            <person name="Foster P.G."/>
            <person name="Simillion C."/>
            <person name="Van de Peer Y."/>
            <person name="Miranda-Saavedra D."/>
            <person name="Barton G.J."/>
            <person name="Westrop G.D."/>
            <person name="Mueller S."/>
            <person name="Dessi D."/>
            <person name="Fiori P.L."/>
            <person name="Ren Q."/>
            <person name="Paulsen I."/>
            <person name="Zhang H."/>
            <person name="Bastida-Corcuera F.D."/>
            <person name="Simoes-Barbosa A."/>
            <person name="Brown M.T."/>
            <person name="Hayes R.D."/>
            <person name="Mukherjee M."/>
            <person name="Okumura C.Y."/>
            <person name="Schneider R."/>
            <person name="Smith A.J."/>
            <person name="Vanacova S."/>
            <person name="Villalvazo M."/>
            <person name="Haas B.J."/>
            <person name="Pertea M."/>
            <person name="Feldblyum T.V."/>
            <person name="Utterback T.R."/>
            <person name="Shu C.L."/>
            <person name="Osoegawa K."/>
            <person name="de Jong P.J."/>
            <person name="Hrdy I."/>
            <person name="Horvathova L."/>
            <person name="Zubacova Z."/>
            <person name="Dolezal P."/>
            <person name="Malik S.B."/>
            <person name="Logsdon J.M. Jr."/>
            <person name="Henze K."/>
            <person name="Gupta A."/>
            <person name="Wang C.C."/>
            <person name="Dunne R.L."/>
            <person name="Upcroft J.A."/>
            <person name="Upcroft P."/>
            <person name="White O."/>
            <person name="Salzberg S.L."/>
            <person name="Tang P."/>
            <person name="Chiu C.-H."/>
            <person name="Lee Y.-S."/>
            <person name="Embley T.M."/>
            <person name="Coombs G.H."/>
            <person name="Mottram J.C."/>
            <person name="Tachezy J."/>
            <person name="Fraser-Liggett C.M."/>
            <person name="Johnson P.J."/>
        </authorList>
    </citation>
    <scope>NUCLEOTIDE SEQUENCE [LARGE SCALE GENOMIC DNA]</scope>
    <source>
        <strain evidence="2">G3</strain>
    </source>
</reference>
<feature type="domain" description="Trs120/TRAPPC9 first Ig-like" evidence="1">
    <location>
        <begin position="423"/>
        <end position="514"/>
    </location>
</feature>
<dbReference type="InterPro" id="IPR013935">
    <property type="entry name" value="Trs120_TRAPPC9"/>
</dbReference>
<dbReference type="PANTHER" id="PTHR21512:SF5">
    <property type="entry name" value="TRAFFICKING PROTEIN PARTICLE COMPLEX SUBUNIT 9"/>
    <property type="match status" value="1"/>
</dbReference>
<dbReference type="InParanoid" id="A2DCZ6"/>
<evidence type="ECO:0000313" key="2">
    <source>
        <dbReference type="EMBL" id="EAY21770.1"/>
    </source>
</evidence>
<dbReference type="GO" id="GO:0005802">
    <property type="term" value="C:trans-Golgi network"/>
    <property type="evidence" value="ECO:0000318"/>
    <property type="project" value="GO_Central"/>
</dbReference>
<dbReference type="PANTHER" id="PTHR21512">
    <property type="entry name" value="TRAFFICKING PROTEIN PARTICLE COMPLEX SUBUNIT 9"/>
    <property type="match status" value="1"/>
</dbReference>
<dbReference type="AlphaFoldDB" id="A2DCZ6"/>
<dbReference type="Proteomes" id="UP000001542">
    <property type="component" value="Unassembled WGS sequence"/>
</dbReference>
<reference evidence="2" key="1">
    <citation type="submission" date="2006-10" db="EMBL/GenBank/DDBJ databases">
        <authorList>
            <person name="Amadeo P."/>
            <person name="Zhao Q."/>
            <person name="Wortman J."/>
            <person name="Fraser-Liggett C."/>
            <person name="Carlton J."/>
        </authorList>
    </citation>
    <scope>NUCLEOTIDE SEQUENCE</scope>
    <source>
        <strain evidence="2">G3</strain>
    </source>
</reference>
<dbReference type="VEuPathDB" id="TrichDB:TVAGG3_0606230"/>
<gene>
    <name evidence="2" type="ORF">TVAG_237960</name>
</gene>
<evidence type="ECO:0000313" key="3">
    <source>
        <dbReference type="Proteomes" id="UP000001542"/>
    </source>
</evidence>